<evidence type="ECO:0000313" key="2">
    <source>
        <dbReference type="EMBL" id="MER6434091.1"/>
    </source>
</evidence>
<dbReference type="Pfam" id="PF13340">
    <property type="entry name" value="DUF4096"/>
    <property type="match status" value="1"/>
</dbReference>
<comment type="caution">
    <text evidence="2">The sequence shown here is derived from an EMBL/GenBank/DDBJ whole genome shotgun (WGS) entry which is preliminary data.</text>
</comment>
<dbReference type="InterPro" id="IPR025161">
    <property type="entry name" value="IS402-like_dom"/>
</dbReference>
<reference evidence="2 3" key="1">
    <citation type="submission" date="2024-06" db="EMBL/GenBank/DDBJ databases">
        <title>The Natural Products Discovery Center: Release of the First 8490 Sequenced Strains for Exploring Actinobacteria Biosynthetic Diversity.</title>
        <authorList>
            <person name="Kalkreuter E."/>
            <person name="Kautsar S.A."/>
            <person name="Yang D."/>
            <person name="Bader C.D."/>
            <person name="Teijaro C.N."/>
            <person name="Fluegel L."/>
            <person name="Davis C.M."/>
            <person name="Simpson J.R."/>
            <person name="Lauterbach L."/>
            <person name="Steele A.D."/>
            <person name="Gui C."/>
            <person name="Meng S."/>
            <person name="Li G."/>
            <person name="Viehrig K."/>
            <person name="Ye F."/>
            <person name="Su P."/>
            <person name="Kiefer A.F."/>
            <person name="Nichols A."/>
            <person name="Cepeda A.J."/>
            <person name="Yan W."/>
            <person name="Fan B."/>
            <person name="Jiang Y."/>
            <person name="Adhikari A."/>
            <person name="Zheng C.-J."/>
            <person name="Schuster L."/>
            <person name="Cowan T.M."/>
            <person name="Smanski M.J."/>
            <person name="Chevrette M.G."/>
            <person name="De Carvalho L.P.S."/>
            <person name="Shen B."/>
        </authorList>
    </citation>
    <scope>NUCLEOTIDE SEQUENCE [LARGE SCALE GENOMIC DNA]</scope>
    <source>
        <strain evidence="2 3">NPDC001166</strain>
    </source>
</reference>
<evidence type="ECO:0000259" key="1">
    <source>
        <dbReference type="Pfam" id="PF13340"/>
    </source>
</evidence>
<evidence type="ECO:0000313" key="3">
    <source>
        <dbReference type="Proteomes" id="UP001470023"/>
    </source>
</evidence>
<accession>A0ABV1ULK8</accession>
<dbReference type="EMBL" id="JBEPAZ010000082">
    <property type="protein sequence ID" value="MER6434091.1"/>
    <property type="molecule type" value="Genomic_DNA"/>
</dbReference>
<dbReference type="RefSeq" id="WP_352065989.1">
    <property type="nucleotide sequence ID" value="NZ_JBEPAZ010000082.1"/>
</dbReference>
<protein>
    <submittedName>
        <fullName evidence="2">Transposase</fullName>
    </submittedName>
</protein>
<keyword evidence="3" id="KW-1185">Reference proteome</keyword>
<sequence>MSPPPSAYLTHPGYRHPPAPISDFTRLHFDELKSVTVGRVCLSSCVRRECVFRPTGRHSRQSDWDVPAWRCCCCWGRCSAASDDLVPVSCGNALSSAAPRPPRRRRHPGRLPIDNRAALRGSVYVLSKEVSWADVPAGRIGWSKVTCWRRLRDWTQVGV</sequence>
<proteinExistence type="predicted"/>
<name>A0ABV1ULK8_9ACTN</name>
<dbReference type="Proteomes" id="UP001470023">
    <property type="component" value="Unassembled WGS sequence"/>
</dbReference>
<organism evidence="2 3">
    <name type="scientific">Streptomyces sp. 900105245</name>
    <dbReference type="NCBI Taxonomy" id="3154379"/>
    <lineage>
        <taxon>Bacteria</taxon>
        <taxon>Bacillati</taxon>
        <taxon>Actinomycetota</taxon>
        <taxon>Actinomycetes</taxon>
        <taxon>Kitasatosporales</taxon>
        <taxon>Streptomycetaceae</taxon>
        <taxon>Streptomyces</taxon>
    </lineage>
</organism>
<feature type="domain" description="Insertion element IS402-like" evidence="1">
    <location>
        <begin position="101"/>
        <end position="159"/>
    </location>
</feature>
<gene>
    <name evidence="2" type="ORF">ABT272_41375</name>
</gene>